<proteinExistence type="predicted"/>
<keyword evidence="1" id="KW-0677">Repeat</keyword>
<dbReference type="Gene3D" id="1.25.40.10">
    <property type="entry name" value="Tetratricopeptide repeat domain"/>
    <property type="match status" value="1"/>
</dbReference>
<evidence type="ECO:0000313" key="4">
    <source>
        <dbReference type="EMBL" id="APW40646.1"/>
    </source>
</evidence>
<dbReference type="Proteomes" id="UP000186609">
    <property type="component" value="Chromosome"/>
</dbReference>
<dbReference type="PROSITE" id="PS50005">
    <property type="entry name" value="TPR"/>
    <property type="match status" value="1"/>
</dbReference>
<evidence type="ECO:0000256" key="1">
    <source>
        <dbReference type="ARBA" id="ARBA00022737"/>
    </source>
</evidence>
<dbReference type="PANTHER" id="PTHR44858:SF1">
    <property type="entry name" value="UDP-N-ACETYLGLUCOSAMINE--PEPTIDE N-ACETYLGLUCOSAMINYLTRANSFERASE SPINDLY-RELATED"/>
    <property type="match status" value="1"/>
</dbReference>
<feature type="repeat" description="TPR" evidence="3">
    <location>
        <begin position="80"/>
        <end position="113"/>
    </location>
</feature>
<evidence type="ECO:0000256" key="2">
    <source>
        <dbReference type="ARBA" id="ARBA00022803"/>
    </source>
</evidence>
<sequence length="171" mass="18311">MCTSALFAAAAHADDYGDVSQLIRSGKYAEALAKADVYLAAKPKDPQMRFLKGVVFTESGKTDDAIATLSALTQEFPELPEPYNNLAALYASQNQYDKARTALEMAVKLNPAYATAHENLGDVYAKLASQSYAKSLQLNPNNPQATQKVAALRDMLAPQTKAKAAAKPAAK</sequence>
<dbReference type="KEGG" id="rhy:RD110_12200"/>
<dbReference type="InterPro" id="IPR019734">
    <property type="entry name" value="TPR_rpt"/>
</dbReference>
<dbReference type="Pfam" id="PF13414">
    <property type="entry name" value="TPR_11"/>
    <property type="match status" value="1"/>
</dbReference>
<name>A0A1P8K3T1_9BURK</name>
<organism evidence="4 5">
    <name type="scientific">Rhodoferax koreensis</name>
    <dbReference type="NCBI Taxonomy" id="1842727"/>
    <lineage>
        <taxon>Bacteria</taxon>
        <taxon>Pseudomonadati</taxon>
        <taxon>Pseudomonadota</taxon>
        <taxon>Betaproteobacteria</taxon>
        <taxon>Burkholderiales</taxon>
        <taxon>Comamonadaceae</taxon>
        <taxon>Rhodoferax</taxon>
    </lineage>
</organism>
<reference evidence="4 5" key="1">
    <citation type="submission" date="2017-01" db="EMBL/GenBank/DDBJ databases">
        <authorList>
            <person name="Mah S.A."/>
            <person name="Swanson W.J."/>
            <person name="Moy G.W."/>
            <person name="Vacquier V.D."/>
        </authorList>
    </citation>
    <scope>NUCLEOTIDE SEQUENCE [LARGE SCALE GENOMIC DNA]</scope>
    <source>
        <strain evidence="4 5">DCY110</strain>
    </source>
</reference>
<dbReference type="SMART" id="SM00028">
    <property type="entry name" value="TPR"/>
    <property type="match status" value="3"/>
</dbReference>
<dbReference type="EMBL" id="CP019236">
    <property type="protein sequence ID" value="APW40646.1"/>
    <property type="molecule type" value="Genomic_DNA"/>
</dbReference>
<keyword evidence="2 3" id="KW-0802">TPR repeat</keyword>
<evidence type="ECO:0000313" key="5">
    <source>
        <dbReference type="Proteomes" id="UP000186609"/>
    </source>
</evidence>
<dbReference type="SUPFAM" id="SSF48452">
    <property type="entry name" value="TPR-like"/>
    <property type="match status" value="1"/>
</dbReference>
<keyword evidence="5" id="KW-1185">Reference proteome</keyword>
<dbReference type="AlphaFoldDB" id="A0A1P8K3T1"/>
<accession>A0A1P8K3T1</accession>
<dbReference type="STRING" id="1842727.RD110_12200"/>
<dbReference type="PANTHER" id="PTHR44858">
    <property type="entry name" value="TETRATRICOPEPTIDE REPEAT PROTEIN 6"/>
    <property type="match status" value="1"/>
</dbReference>
<dbReference type="InterPro" id="IPR050498">
    <property type="entry name" value="Ycf3"/>
</dbReference>
<gene>
    <name evidence="4" type="ORF">RD110_12200</name>
</gene>
<evidence type="ECO:0000256" key="3">
    <source>
        <dbReference type="PROSITE-ProRule" id="PRU00339"/>
    </source>
</evidence>
<protein>
    <submittedName>
        <fullName evidence="4">Uncharacterized protein</fullName>
    </submittedName>
</protein>
<dbReference type="OrthoDB" id="5294075at2"/>
<dbReference type="InterPro" id="IPR011990">
    <property type="entry name" value="TPR-like_helical_dom_sf"/>
</dbReference>
<dbReference type="Pfam" id="PF13432">
    <property type="entry name" value="TPR_16"/>
    <property type="match status" value="1"/>
</dbReference>